<protein>
    <submittedName>
        <fullName evidence="2">Uncharacterized protein</fullName>
    </submittedName>
</protein>
<dbReference type="EMBL" id="PVGH01000098">
    <property type="protein sequence ID" value="PRF55235.1"/>
    <property type="molecule type" value="Genomic_DNA"/>
</dbReference>
<evidence type="ECO:0000313" key="2">
    <source>
        <dbReference type="EMBL" id="PRF55235.1"/>
    </source>
</evidence>
<evidence type="ECO:0000256" key="1">
    <source>
        <dbReference type="SAM" id="MobiDB-lite"/>
    </source>
</evidence>
<dbReference type="Proteomes" id="UP000238982">
    <property type="component" value="Unassembled WGS sequence"/>
</dbReference>
<feature type="region of interest" description="Disordered" evidence="1">
    <location>
        <begin position="1"/>
        <end position="52"/>
    </location>
</feature>
<dbReference type="AlphaFoldDB" id="A0A2S9MCZ9"/>
<sequence>MTATLRNGDTAPSFRPAAWPGPPRGASVQSRRAPVHGAPSVVRAHSIQYNTRPAISNRQVNRYPETQRGQQTMITFT</sequence>
<comment type="caution">
    <text evidence="2">The sequence shown here is derived from an EMBL/GenBank/DDBJ whole genome shotgun (WGS) entry which is preliminary data.</text>
</comment>
<gene>
    <name evidence="2" type="ORF">C6Q15_26680</name>
</gene>
<accession>A0A2S9MCZ9</accession>
<name>A0A2S9MCZ9_9BURK</name>
<evidence type="ECO:0000313" key="3">
    <source>
        <dbReference type="Proteomes" id="UP000238982"/>
    </source>
</evidence>
<organism evidence="2 3">
    <name type="scientific">Burkholderia multivorans</name>
    <dbReference type="NCBI Taxonomy" id="87883"/>
    <lineage>
        <taxon>Bacteria</taxon>
        <taxon>Pseudomonadati</taxon>
        <taxon>Pseudomonadota</taxon>
        <taxon>Betaproteobacteria</taxon>
        <taxon>Burkholderiales</taxon>
        <taxon>Burkholderiaceae</taxon>
        <taxon>Burkholderia</taxon>
        <taxon>Burkholderia cepacia complex</taxon>
    </lineage>
</organism>
<reference evidence="2 3" key="1">
    <citation type="submission" date="2018-03" db="EMBL/GenBank/DDBJ databases">
        <authorList>
            <person name="Keele B.F."/>
        </authorList>
    </citation>
    <scope>NUCLEOTIDE SEQUENCE [LARGE SCALE GENOMIC DNA]</scope>
    <source>
        <strain evidence="2 3">AU19729</strain>
    </source>
</reference>
<proteinExistence type="predicted"/>